<evidence type="ECO:0000256" key="4">
    <source>
        <dbReference type="PROSITE-ProRule" id="PRU00520"/>
    </source>
</evidence>
<keyword evidence="8" id="KW-1185">Reference proteome</keyword>
<dbReference type="PROSITE" id="PS00151">
    <property type="entry name" value="ACYLPHOSPHATASE_2"/>
    <property type="match status" value="1"/>
</dbReference>
<evidence type="ECO:0000256" key="5">
    <source>
        <dbReference type="RuleBase" id="RU004168"/>
    </source>
</evidence>
<evidence type="ECO:0000313" key="7">
    <source>
        <dbReference type="EMBL" id="GAN79734.1"/>
    </source>
</evidence>
<dbReference type="RefSeq" id="WP_048878173.1">
    <property type="nucleotide sequence ID" value="NZ_BANC01000026.1"/>
</dbReference>
<comment type="similarity">
    <text evidence="1 5">Belongs to the acylphosphatase family.</text>
</comment>
<reference evidence="7 8" key="1">
    <citation type="submission" date="2012-11" db="EMBL/GenBank/DDBJ databases">
        <title>Whole genome sequence of Acidocella aminolytica 101 = DSM 11237.</title>
        <authorList>
            <person name="Azuma Y."/>
            <person name="Higashiura N."/>
            <person name="Hirakawa H."/>
            <person name="Matsushita K."/>
        </authorList>
    </citation>
    <scope>NUCLEOTIDE SEQUENCE [LARGE SCALE GENOMIC DNA]</scope>
    <source>
        <strain evidence="8">101 / DSM 11237</strain>
    </source>
</reference>
<protein>
    <recommendedName>
        <fullName evidence="2 4">acylphosphatase</fullName>
        <ecNumber evidence="2 4">3.6.1.7</ecNumber>
    </recommendedName>
</protein>
<keyword evidence="4" id="KW-0378">Hydrolase</keyword>
<dbReference type="InterPro" id="IPR017968">
    <property type="entry name" value="Acylphosphatase_CS"/>
</dbReference>
<feature type="active site" evidence="4">
    <location>
        <position position="18"/>
    </location>
</feature>
<sequence>MIARHLVIHGRVQGVGYRDWLAQTARARGLTGWVRNLTDGTVEAVLAGPEAALQSCLTACQDGPPLARVSRIENTPALSRA</sequence>
<proteinExistence type="inferred from homology"/>
<dbReference type="Gene3D" id="3.30.70.100">
    <property type="match status" value="1"/>
</dbReference>
<dbReference type="InterPro" id="IPR020456">
    <property type="entry name" value="Acylphosphatase"/>
</dbReference>
<dbReference type="EMBL" id="BANC01000026">
    <property type="protein sequence ID" value="GAN79734.1"/>
    <property type="molecule type" value="Genomic_DNA"/>
</dbReference>
<dbReference type="AlphaFoldDB" id="A0A0D6PFW2"/>
<evidence type="ECO:0000259" key="6">
    <source>
        <dbReference type="PROSITE" id="PS51160"/>
    </source>
</evidence>
<dbReference type="InterPro" id="IPR036046">
    <property type="entry name" value="Acylphosphatase-like_dom_sf"/>
</dbReference>
<evidence type="ECO:0000256" key="3">
    <source>
        <dbReference type="ARBA" id="ARBA00047645"/>
    </source>
</evidence>
<evidence type="ECO:0000313" key="8">
    <source>
        <dbReference type="Proteomes" id="UP000032668"/>
    </source>
</evidence>
<accession>A0A0D6PFW2</accession>
<dbReference type="EC" id="3.6.1.7" evidence="2 4"/>
<evidence type="ECO:0000256" key="2">
    <source>
        <dbReference type="ARBA" id="ARBA00012150"/>
    </source>
</evidence>
<dbReference type="Proteomes" id="UP000032668">
    <property type="component" value="Unassembled WGS sequence"/>
</dbReference>
<dbReference type="InterPro" id="IPR001792">
    <property type="entry name" value="Acylphosphatase-like_dom"/>
</dbReference>
<dbReference type="PROSITE" id="PS51160">
    <property type="entry name" value="ACYLPHOSPHATASE_3"/>
    <property type="match status" value="1"/>
</dbReference>
<dbReference type="PANTHER" id="PTHR47268:SF4">
    <property type="entry name" value="ACYLPHOSPHATASE"/>
    <property type="match status" value="1"/>
</dbReference>
<dbReference type="SUPFAM" id="SSF54975">
    <property type="entry name" value="Acylphosphatase/BLUF domain-like"/>
    <property type="match status" value="1"/>
</dbReference>
<dbReference type="Pfam" id="PF00708">
    <property type="entry name" value="Acylphosphatase"/>
    <property type="match status" value="1"/>
</dbReference>
<organism evidence="7 8">
    <name type="scientific">Acidocella aminolytica 101 = DSM 11237</name>
    <dbReference type="NCBI Taxonomy" id="1120923"/>
    <lineage>
        <taxon>Bacteria</taxon>
        <taxon>Pseudomonadati</taxon>
        <taxon>Pseudomonadota</taxon>
        <taxon>Alphaproteobacteria</taxon>
        <taxon>Acetobacterales</taxon>
        <taxon>Acidocellaceae</taxon>
        <taxon>Acidocella</taxon>
    </lineage>
</organism>
<name>A0A0D6PFW2_9PROT</name>
<evidence type="ECO:0000256" key="1">
    <source>
        <dbReference type="ARBA" id="ARBA00005614"/>
    </source>
</evidence>
<dbReference type="GO" id="GO:0003998">
    <property type="term" value="F:acylphosphatase activity"/>
    <property type="evidence" value="ECO:0007669"/>
    <property type="project" value="UniProtKB-EC"/>
</dbReference>
<dbReference type="OrthoDB" id="5295388at2"/>
<dbReference type="PANTHER" id="PTHR47268">
    <property type="entry name" value="ACYLPHOSPHATASE"/>
    <property type="match status" value="1"/>
</dbReference>
<feature type="domain" description="Acylphosphatase-like" evidence="6">
    <location>
        <begin position="3"/>
        <end position="81"/>
    </location>
</feature>
<gene>
    <name evidence="7" type="ORF">Aam_026_040</name>
</gene>
<comment type="caution">
    <text evidence="7">The sequence shown here is derived from an EMBL/GenBank/DDBJ whole genome shotgun (WGS) entry which is preliminary data.</text>
</comment>
<feature type="active site" evidence="4">
    <location>
        <position position="36"/>
    </location>
</feature>
<dbReference type="STRING" id="1120923.SAMN02746095_01055"/>
<dbReference type="PRINTS" id="PR00112">
    <property type="entry name" value="ACYLPHPHTASE"/>
</dbReference>
<comment type="catalytic activity">
    <reaction evidence="3 4">
        <text>an acyl phosphate + H2O = a carboxylate + phosphate + H(+)</text>
        <dbReference type="Rhea" id="RHEA:14965"/>
        <dbReference type="ChEBI" id="CHEBI:15377"/>
        <dbReference type="ChEBI" id="CHEBI:15378"/>
        <dbReference type="ChEBI" id="CHEBI:29067"/>
        <dbReference type="ChEBI" id="CHEBI:43474"/>
        <dbReference type="ChEBI" id="CHEBI:59918"/>
        <dbReference type="EC" id="3.6.1.7"/>
    </reaction>
</comment>